<dbReference type="EMBL" id="JACOOS010000014">
    <property type="protein sequence ID" value="MBC5678301.1"/>
    <property type="molecule type" value="Genomic_DNA"/>
</dbReference>
<dbReference type="Proteomes" id="UP000635828">
    <property type="component" value="Unassembled WGS sequence"/>
</dbReference>
<evidence type="ECO:0008006" key="3">
    <source>
        <dbReference type="Google" id="ProtNLM"/>
    </source>
</evidence>
<evidence type="ECO:0000313" key="1">
    <source>
        <dbReference type="EMBL" id="MBC5678301.1"/>
    </source>
</evidence>
<protein>
    <recommendedName>
        <fullName evidence="3">XRE family transcriptional regulator</fullName>
    </recommendedName>
</protein>
<organism evidence="1 2">
    <name type="scientific">Anaerostipes hominis</name>
    <name type="common">ex Liu et al. 2021</name>
    <dbReference type="NCBI Taxonomy" id="2763018"/>
    <lineage>
        <taxon>Bacteria</taxon>
        <taxon>Bacillati</taxon>
        <taxon>Bacillota</taxon>
        <taxon>Clostridia</taxon>
        <taxon>Lachnospirales</taxon>
        <taxon>Lachnospiraceae</taxon>
        <taxon>Anaerostipes</taxon>
    </lineage>
</organism>
<name>A0ABR7FV03_9FIRM</name>
<proteinExistence type="predicted"/>
<reference evidence="1 2" key="1">
    <citation type="submission" date="2020-08" db="EMBL/GenBank/DDBJ databases">
        <title>Genome public.</title>
        <authorList>
            <person name="Liu C."/>
            <person name="Sun Q."/>
        </authorList>
    </citation>
    <scope>NUCLEOTIDE SEQUENCE [LARGE SCALE GENOMIC DNA]</scope>
    <source>
        <strain evidence="1 2">NSJ-7</strain>
    </source>
</reference>
<dbReference type="RefSeq" id="WP_024729172.1">
    <property type="nucleotide sequence ID" value="NZ_JACOOS010000014.1"/>
</dbReference>
<accession>A0ABR7FV03</accession>
<comment type="caution">
    <text evidence="1">The sequence shown here is derived from an EMBL/GenBank/DDBJ whole genome shotgun (WGS) entry which is preliminary data.</text>
</comment>
<keyword evidence="2" id="KW-1185">Reference proteome</keyword>
<evidence type="ECO:0000313" key="2">
    <source>
        <dbReference type="Proteomes" id="UP000635828"/>
    </source>
</evidence>
<gene>
    <name evidence="1" type="ORF">H8S22_12020</name>
</gene>
<sequence length="74" mass="8677">MKLEKEADLFAVRSLISEDDYNEFISESNFTRQSILDFAGQMGIHPGIVVGRLQHDRFVDFRSLNDLRVRYQIQ</sequence>